<dbReference type="PANTHER" id="PTHR30006:SF2">
    <property type="entry name" value="ABC TRANSPORTER SUBSTRATE-BINDING PROTEIN"/>
    <property type="match status" value="1"/>
</dbReference>
<feature type="chain" id="PRO_5039418950" evidence="3">
    <location>
        <begin position="23"/>
        <end position="392"/>
    </location>
</feature>
<reference evidence="4 5" key="1">
    <citation type="submission" date="2016-10" db="EMBL/GenBank/DDBJ databases">
        <authorList>
            <person name="de Groot N.N."/>
        </authorList>
    </citation>
    <scope>NUCLEOTIDE SEQUENCE [LARGE SCALE GENOMIC DNA]</scope>
    <source>
        <strain evidence="4 5">DSM 43794</strain>
    </source>
</reference>
<evidence type="ECO:0000256" key="2">
    <source>
        <dbReference type="SAM" id="MobiDB-lite"/>
    </source>
</evidence>
<dbReference type="AlphaFoldDB" id="A0A1H1B175"/>
<accession>A0A1H1B175</accession>
<dbReference type="STRING" id="35622.SAMN04489764_0750"/>
<dbReference type="SUPFAM" id="SSF53850">
    <property type="entry name" value="Periplasmic binding protein-like II"/>
    <property type="match status" value="1"/>
</dbReference>
<dbReference type="Pfam" id="PF13343">
    <property type="entry name" value="SBP_bac_6"/>
    <property type="match status" value="1"/>
</dbReference>
<feature type="signal peptide" evidence="3">
    <location>
        <begin position="1"/>
        <end position="22"/>
    </location>
</feature>
<evidence type="ECO:0000256" key="1">
    <source>
        <dbReference type="ARBA" id="ARBA00022729"/>
    </source>
</evidence>
<gene>
    <name evidence="4" type="ORF">SAMN04489764_0750</name>
</gene>
<protein>
    <submittedName>
        <fullName evidence="4">Putative spermidine/putrescine transport system substrate-binding protein</fullName>
    </submittedName>
</protein>
<feature type="compositionally biased region" description="Acidic residues" evidence="2">
    <location>
        <begin position="219"/>
        <end position="233"/>
    </location>
</feature>
<dbReference type="PROSITE" id="PS51257">
    <property type="entry name" value="PROKAR_LIPOPROTEIN"/>
    <property type="match status" value="1"/>
</dbReference>
<dbReference type="Gene3D" id="3.40.190.10">
    <property type="entry name" value="Periplasmic binding protein-like II"/>
    <property type="match status" value="3"/>
</dbReference>
<dbReference type="EMBL" id="FNKK01000002">
    <property type="protein sequence ID" value="SDQ45664.1"/>
    <property type="molecule type" value="Genomic_DNA"/>
</dbReference>
<keyword evidence="1 3" id="KW-0732">Signal</keyword>
<keyword evidence="5" id="KW-1185">Reference proteome</keyword>
<evidence type="ECO:0000313" key="4">
    <source>
        <dbReference type="EMBL" id="SDQ45664.1"/>
    </source>
</evidence>
<organism evidence="4 5">
    <name type="scientific">Thermostaphylospora chromogena</name>
    <dbReference type="NCBI Taxonomy" id="35622"/>
    <lineage>
        <taxon>Bacteria</taxon>
        <taxon>Bacillati</taxon>
        <taxon>Actinomycetota</taxon>
        <taxon>Actinomycetes</taxon>
        <taxon>Streptosporangiales</taxon>
        <taxon>Thermomonosporaceae</taxon>
        <taxon>Thermostaphylospora</taxon>
    </lineage>
</organism>
<evidence type="ECO:0000256" key="3">
    <source>
        <dbReference type="SAM" id="SignalP"/>
    </source>
</evidence>
<dbReference type="OrthoDB" id="366726at2"/>
<sequence length="392" mass="42124">MTVRTRAAVFVIIATVLAGCSAQEAPEQGRSQADQRVDPRAASLKEGFSTMDGLVEAAKKEGVLVVAGLPHDWVDFGQIISAFSDKYGIRVRELEPQANSARQIALAAETKQKADAPDVFDLTLDVAVANKRDFAPYRVQSWQDIPDHLKDHGGAWYAAYGGYMSIGYDPRKVAAPSSFADLLKPGYTVALPGDPRRAAGAFHGVMAASLAPAASDTEPQGDADADTDAEEESSGIGPSGADAERGVRFFARLKRTGNLATGNKAPNTVIDWDHVNARRSSTAGEDAWKVVVPRDAVLASYHIQAISKRAAHPAAARLWQEFLFSDEGQNLLLKGFARPVRMEAMEMRGTVDREAAAKLPPAPAANRPAFLTVPEIDAARTHLRKTWAKKVG</sequence>
<evidence type="ECO:0000313" key="5">
    <source>
        <dbReference type="Proteomes" id="UP000217103"/>
    </source>
</evidence>
<proteinExistence type="predicted"/>
<feature type="region of interest" description="Disordered" evidence="2">
    <location>
        <begin position="212"/>
        <end position="242"/>
    </location>
</feature>
<dbReference type="PANTHER" id="PTHR30006">
    <property type="entry name" value="THIAMINE-BINDING PERIPLASMIC PROTEIN-RELATED"/>
    <property type="match status" value="1"/>
</dbReference>
<name>A0A1H1B175_9ACTN</name>
<dbReference type="Proteomes" id="UP000217103">
    <property type="component" value="Unassembled WGS sequence"/>
</dbReference>